<dbReference type="PROSITE" id="PS01149">
    <property type="entry name" value="PSI_RSU"/>
    <property type="match status" value="1"/>
</dbReference>
<dbReference type="InterPro" id="IPR050343">
    <property type="entry name" value="RsuA_PseudoU_synthase"/>
</dbReference>
<dbReference type="GO" id="GO:0006364">
    <property type="term" value="P:rRNA processing"/>
    <property type="evidence" value="ECO:0007669"/>
    <property type="project" value="UniProtKB-ARBA"/>
</dbReference>
<evidence type="ECO:0000256" key="2">
    <source>
        <dbReference type="ARBA" id="ARBA00023235"/>
    </source>
</evidence>
<dbReference type="Pfam" id="PF00849">
    <property type="entry name" value="PseudoU_synth_2"/>
    <property type="match status" value="1"/>
</dbReference>
<dbReference type="GO" id="GO:0003723">
    <property type="term" value="F:RNA binding"/>
    <property type="evidence" value="ECO:0007669"/>
    <property type="project" value="InterPro"/>
</dbReference>
<dbReference type="InterPro" id="IPR042092">
    <property type="entry name" value="PsdUridine_s_RsuA/RluB/E/F_cat"/>
</dbReference>
<dbReference type="GO" id="GO:0001522">
    <property type="term" value="P:pseudouridine synthesis"/>
    <property type="evidence" value="ECO:0007669"/>
    <property type="project" value="InterPro"/>
</dbReference>
<dbReference type="PANTHER" id="PTHR47683:SF3">
    <property type="entry name" value="RIBOSOMAL LARGE SUBUNIT PSEUDOURIDINE SYNTHASE B"/>
    <property type="match status" value="1"/>
</dbReference>
<dbReference type="SUPFAM" id="SSF55120">
    <property type="entry name" value="Pseudouridine synthase"/>
    <property type="match status" value="1"/>
</dbReference>
<proteinExistence type="inferred from homology"/>
<evidence type="ECO:0000313" key="4">
    <source>
        <dbReference type="EMBL" id="ADD96174.1"/>
    </source>
</evidence>
<protein>
    <recommendedName>
        <fullName evidence="3">Pseudouridine synthase RsuA/RluA-like domain-containing protein</fullName>
    </recommendedName>
</protein>
<dbReference type="EMBL" id="GU943122">
    <property type="protein sequence ID" value="ADD96174.1"/>
    <property type="molecule type" value="Genomic_DNA"/>
</dbReference>
<accession>D6PKC3</accession>
<keyword evidence="2" id="KW-0413">Isomerase</keyword>
<dbReference type="InterPro" id="IPR020103">
    <property type="entry name" value="PsdUridine_synth_cat_dom_sf"/>
</dbReference>
<dbReference type="InterPro" id="IPR020094">
    <property type="entry name" value="TruA/RsuA/RluB/E/F_N"/>
</dbReference>
<dbReference type="InterPro" id="IPR018496">
    <property type="entry name" value="PsdUridine_synth_RsuA/RluB_CS"/>
</dbReference>
<organism evidence="4">
    <name type="scientific">uncultured organism MedDCM-OCT-S05-C185</name>
    <dbReference type="NCBI Taxonomy" id="743621"/>
    <lineage>
        <taxon>unclassified sequences</taxon>
        <taxon>environmental samples</taxon>
    </lineage>
</organism>
<dbReference type="Gene3D" id="3.30.70.580">
    <property type="entry name" value="Pseudouridine synthase I, catalytic domain, N-terminal subdomain"/>
    <property type="match status" value="1"/>
</dbReference>
<reference evidence="4" key="1">
    <citation type="journal article" date="2010" name="ISME J.">
        <title>Metagenome of the Mediterranean deep chlorophyll maximum studied by direct and fosmid library 454 pyrosequencing.</title>
        <authorList>
            <person name="Ghai R."/>
            <person name="Martin-Cuadrado A.B."/>
            <person name="Molto A.G."/>
            <person name="Heredia I.G."/>
            <person name="Cabrera R."/>
            <person name="Martin J."/>
            <person name="Verdu M."/>
            <person name="Deschamps P."/>
            <person name="Moreira D."/>
            <person name="Lopez-Garcia P."/>
            <person name="Mira A."/>
            <person name="Rodriguez-Valera F."/>
        </authorList>
    </citation>
    <scope>NUCLEOTIDE SEQUENCE</scope>
</reference>
<feature type="domain" description="Pseudouridine synthase RsuA/RluA-like" evidence="3">
    <location>
        <begin position="3"/>
        <end position="94"/>
    </location>
</feature>
<dbReference type="AlphaFoldDB" id="D6PKC3"/>
<name>D6PKC3_9ZZZZ</name>
<sequence>MPRVVSVGRLDLDSEGLILLTNNGELANLLEAPSTNWLRQYKVRVYGRPQISGFDKLRLGVTLEGIKYKPIRIELERQTGSNAWLNIALREGKKSRDTQINGLNRLTGE</sequence>
<evidence type="ECO:0000256" key="1">
    <source>
        <dbReference type="ARBA" id="ARBA00008348"/>
    </source>
</evidence>
<dbReference type="Gene3D" id="3.30.70.1560">
    <property type="entry name" value="Alpha-L RNA-binding motif"/>
    <property type="match status" value="1"/>
</dbReference>
<evidence type="ECO:0000259" key="3">
    <source>
        <dbReference type="Pfam" id="PF00849"/>
    </source>
</evidence>
<dbReference type="InterPro" id="IPR006145">
    <property type="entry name" value="PsdUridine_synth_RsuA/RluA"/>
</dbReference>
<dbReference type="GO" id="GO:0009982">
    <property type="term" value="F:pseudouridine synthase activity"/>
    <property type="evidence" value="ECO:0007669"/>
    <property type="project" value="InterPro"/>
</dbReference>
<dbReference type="PANTHER" id="PTHR47683">
    <property type="entry name" value="PSEUDOURIDINE SYNTHASE FAMILY PROTEIN-RELATED"/>
    <property type="match status" value="1"/>
</dbReference>
<comment type="similarity">
    <text evidence="1">Belongs to the pseudouridine synthase RsuA family.</text>
</comment>